<dbReference type="PANTHER" id="PTHR30213:SF0">
    <property type="entry name" value="UPF0761 MEMBRANE PROTEIN YIHY"/>
    <property type="match status" value="1"/>
</dbReference>
<comment type="subcellular location">
    <subcellularLocation>
        <location evidence="1">Cell membrane</location>
        <topology evidence="1">Multi-pass membrane protein</topology>
    </subcellularLocation>
</comment>
<dbReference type="InterPro" id="IPR017039">
    <property type="entry name" value="Virul_fac_BrkB"/>
</dbReference>
<evidence type="ECO:0000313" key="8">
    <source>
        <dbReference type="Proteomes" id="UP001610063"/>
    </source>
</evidence>
<keyword evidence="3 6" id="KW-0812">Transmembrane</keyword>
<feature type="transmembrane region" description="Helical" evidence="6">
    <location>
        <begin position="59"/>
        <end position="81"/>
    </location>
</feature>
<evidence type="ECO:0000256" key="6">
    <source>
        <dbReference type="SAM" id="Phobius"/>
    </source>
</evidence>
<dbReference type="RefSeq" id="WP_159582401.1">
    <property type="nucleotide sequence ID" value="NZ_JBIPKE010000018.1"/>
</dbReference>
<sequence length="318" mass="36477">MRKRTIIHRHLSYTGWYVRMISFLKSIRISGGKTSLYRALIIFIDKVGDNQLFEKAYGVAFNFTLSLFPSIIFLFALIPFIHEYIPSISQGEILHFLQDILPRSVFEITAETIYDTLQIRREGLISFGVLFALFLATNGVNSLMQTFNMSYKTVENRSFIKTRLIALFLTVLLAFALIFSILFIIIGQVVLDWLLEAGLLSEDFLYYIILLLRFIVVYIAFYLAIASIYYWGPAIHDRWKFFSYGSSLATILCILVSVGFSFYVANFGTYNKVYGSIGAIIALMVWQWLMSFILLLGFEFNASVSRAASGEVYDLEKD</sequence>
<organism evidence="7 8">
    <name type="scientific">Marinoscillum luteum</name>
    <dbReference type="NCBI Taxonomy" id="861051"/>
    <lineage>
        <taxon>Bacteria</taxon>
        <taxon>Pseudomonadati</taxon>
        <taxon>Bacteroidota</taxon>
        <taxon>Cytophagia</taxon>
        <taxon>Cytophagales</taxon>
        <taxon>Reichenbachiellaceae</taxon>
        <taxon>Marinoscillum</taxon>
    </lineage>
</organism>
<dbReference type="Proteomes" id="UP001610063">
    <property type="component" value="Unassembled WGS sequence"/>
</dbReference>
<dbReference type="NCBIfam" id="TIGR00765">
    <property type="entry name" value="yihY_not_rbn"/>
    <property type="match status" value="1"/>
</dbReference>
<proteinExistence type="predicted"/>
<dbReference type="PANTHER" id="PTHR30213">
    <property type="entry name" value="INNER MEMBRANE PROTEIN YHJD"/>
    <property type="match status" value="1"/>
</dbReference>
<gene>
    <name evidence="7" type="ORF">ACHKAR_14490</name>
</gene>
<feature type="transmembrane region" description="Helical" evidence="6">
    <location>
        <begin position="206"/>
        <end position="229"/>
    </location>
</feature>
<feature type="transmembrane region" description="Helical" evidence="6">
    <location>
        <begin position="164"/>
        <end position="186"/>
    </location>
</feature>
<evidence type="ECO:0000256" key="4">
    <source>
        <dbReference type="ARBA" id="ARBA00022989"/>
    </source>
</evidence>
<accession>A0ABW7NAW9</accession>
<dbReference type="Pfam" id="PF03631">
    <property type="entry name" value="Virul_fac_BrkB"/>
    <property type="match status" value="1"/>
</dbReference>
<keyword evidence="8" id="KW-1185">Reference proteome</keyword>
<evidence type="ECO:0000256" key="1">
    <source>
        <dbReference type="ARBA" id="ARBA00004651"/>
    </source>
</evidence>
<evidence type="ECO:0000256" key="2">
    <source>
        <dbReference type="ARBA" id="ARBA00022475"/>
    </source>
</evidence>
<feature type="transmembrane region" description="Helical" evidence="6">
    <location>
        <begin position="241"/>
        <end position="265"/>
    </location>
</feature>
<keyword evidence="5 6" id="KW-0472">Membrane</keyword>
<protein>
    <submittedName>
        <fullName evidence="7">YihY/virulence factor BrkB family protein</fullName>
    </submittedName>
</protein>
<keyword evidence="4 6" id="KW-1133">Transmembrane helix</keyword>
<dbReference type="EMBL" id="JBIPKE010000018">
    <property type="protein sequence ID" value="MFH6984660.1"/>
    <property type="molecule type" value="Genomic_DNA"/>
</dbReference>
<evidence type="ECO:0000256" key="5">
    <source>
        <dbReference type="ARBA" id="ARBA00023136"/>
    </source>
</evidence>
<comment type="caution">
    <text evidence="7">The sequence shown here is derived from an EMBL/GenBank/DDBJ whole genome shotgun (WGS) entry which is preliminary data.</text>
</comment>
<reference evidence="7 8" key="1">
    <citation type="journal article" date="2013" name="Int. J. Syst. Evol. Microbiol.">
        <title>Marinoscillum luteum sp. nov., isolated from marine sediment.</title>
        <authorList>
            <person name="Cha I.T."/>
            <person name="Park S.J."/>
            <person name="Kim S.J."/>
            <person name="Kim J.G."/>
            <person name="Jung M.Y."/>
            <person name="Shin K.S."/>
            <person name="Kwon K.K."/>
            <person name="Yang S.H."/>
            <person name="Seo Y.S."/>
            <person name="Rhee S.K."/>
        </authorList>
    </citation>
    <scope>NUCLEOTIDE SEQUENCE [LARGE SCALE GENOMIC DNA]</scope>
    <source>
        <strain evidence="7 8">KCTC 23939</strain>
    </source>
</reference>
<dbReference type="PIRSF" id="PIRSF035875">
    <property type="entry name" value="RNase_BN"/>
    <property type="match status" value="1"/>
</dbReference>
<feature type="transmembrane region" description="Helical" evidence="6">
    <location>
        <begin position="277"/>
        <end position="298"/>
    </location>
</feature>
<evidence type="ECO:0000256" key="3">
    <source>
        <dbReference type="ARBA" id="ARBA00022692"/>
    </source>
</evidence>
<name>A0ABW7NAW9_9BACT</name>
<evidence type="ECO:0000313" key="7">
    <source>
        <dbReference type="EMBL" id="MFH6984660.1"/>
    </source>
</evidence>
<keyword evidence="2" id="KW-1003">Cell membrane</keyword>
<feature type="transmembrane region" description="Helical" evidence="6">
    <location>
        <begin position="124"/>
        <end position="143"/>
    </location>
</feature>